<dbReference type="Proteomes" id="UP000759537">
    <property type="component" value="Unassembled WGS sequence"/>
</dbReference>
<evidence type="ECO:0000256" key="1">
    <source>
        <dbReference type="SAM" id="MobiDB-lite"/>
    </source>
</evidence>
<accession>A0A9P5MPI2</accession>
<dbReference type="GO" id="GO:0030687">
    <property type="term" value="C:preribosome, large subunit precursor"/>
    <property type="evidence" value="ECO:0007669"/>
    <property type="project" value="TreeGrafter"/>
</dbReference>
<dbReference type="OrthoDB" id="19329at2759"/>
<comment type="caution">
    <text evidence="3">The sequence shown here is derived from an EMBL/GenBank/DDBJ whole genome shotgun (WGS) entry which is preliminary data.</text>
</comment>
<sequence>MRIDQVSILGRPSMSRRGGGRIRHLRKKNRLMKPPLNLRRRSHRPNPRLGTSTLTTWTMCVAMLEEKLAAARSQLSPHSFFIPDTEYLVDPTGLIAYLGEKVAVGDVCIYCTGKGHRVRYRGLARNLRLLRLSAAANGWEAIENDSGDEVAVVDEPPSSSAEDQGEDEDRGVFRWPL</sequence>
<dbReference type="EMBL" id="WHVB01000023">
    <property type="protein sequence ID" value="KAF8471429.1"/>
    <property type="molecule type" value="Genomic_DNA"/>
</dbReference>
<dbReference type="PANTHER" id="PTHR13182">
    <property type="entry name" value="ZINC FINGER PROTEIN 622"/>
    <property type="match status" value="1"/>
</dbReference>
<proteinExistence type="predicted"/>
<dbReference type="InterPro" id="IPR040025">
    <property type="entry name" value="Znf622/Rei1/Reh1"/>
</dbReference>
<dbReference type="Pfam" id="PF12756">
    <property type="entry name" value="zf-C2H2_2"/>
    <property type="match status" value="1"/>
</dbReference>
<dbReference type="InterPro" id="IPR041661">
    <property type="entry name" value="ZN622/Rei1/Reh1_Znf-C2H2"/>
</dbReference>
<evidence type="ECO:0000313" key="4">
    <source>
        <dbReference type="Proteomes" id="UP000759537"/>
    </source>
</evidence>
<organism evidence="3 4">
    <name type="scientific">Russula ochroleuca</name>
    <dbReference type="NCBI Taxonomy" id="152965"/>
    <lineage>
        <taxon>Eukaryota</taxon>
        <taxon>Fungi</taxon>
        <taxon>Dikarya</taxon>
        <taxon>Basidiomycota</taxon>
        <taxon>Agaricomycotina</taxon>
        <taxon>Agaricomycetes</taxon>
        <taxon>Russulales</taxon>
        <taxon>Russulaceae</taxon>
        <taxon>Russula</taxon>
    </lineage>
</organism>
<reference evidence="3" key="1">
    <citation type="submission" date="2019-10" db="EMBL/GenBank/DDBJ databases">
        <authorList>
            <consortium name="DOE Joint Genome Institute"/>
            <person name="Kuo A."/>
            <person name="Miyauchi S."/>
            <person name="Kiss E."/>
            <person name="Drula E."/>
            <person name="Kohler A."/>
            <person name="Sanchez-Garcia M."/>
            <person name="Andreopoulos B."/>
            <person name="Barry K.W."/>
            <person name="Bonito G."/>
            <person name="Buee M."/>
            <person name="Carver A."/>
            <person name="Chen C."/>
            <person name="Cichocki N."/>
            <person name="Clum A."/>
            <person name="Culley D."/>
            <person name="Crous P.W."/>
            <person name="Fauchery L."/>
            <person name="Girlanda M."/>
            <person name="Hayes R."/>
            <person name="Keri Z."/>
            <person name="LaButti K."/>
            <person name="Lipzen A."/>
            <person name="Lombard V."/>
            <person name="Magnuson J."/>
            <person name="Maillard F."/>
            <person name="Morin E."/>
            <person name="Murat C."/>
            <person name="Nolan M."/>
            <person name="Ohm R."/>
            <person name="Pangilinan J."/>
            <person name="Pereira M."/>
            <person name="Perotto S."/>
            <person name="Peter M."/>
            <person name="Riley R."/>
            <person name="Sitrit Y."/>
            <person name="Stielow B."/>
            <person name="Szollosi G."/>
            <person name="Zifcakova L."/>
            <person name="Stursova M."/>
            <person name="Spatafora J.W."/>
            <person name="Tedersoo L."/>
            <person name="Vaario L.-M."/>
            <person name="Yamada A."/>
            <person name="Yan M."/>
            <person name="Wang P."/>
            <person name="Xu J."/>
            <person name="Bruns T."/>
            <person name="Baldrian P."/>
            <person name="Vilgalys R."/>
            <person name="Henrissat B."/>
            <person name="Grigoriev I.V."/>
            <person name="Hibbett D."/>
            <person name="Nagy L.G."/>
            <person name="Martin F.M."/>
        </authorList>
    </citation>
    <scope>NUCLEOTIDE SEQUENCE</scope>
    <source>
        <strain evidence="3">Prilba</strain>
    </source>
</reference>
<protein>
    <recommendedName>
        <fullName evidence="2">ZN622/Rei1/Reh1 zinc finger C2H2-type domain-containing protein</fullName>
    </recommendedName>
</protein>
<dbReference type="PANTHER" id="PTHR13182:SF8">
    <property type="entry name" value="CYTOPLASMIC 60S SUBUNIT BIOGENESIS FACTOR ZNF622"/>
    <property type="match status" value="1"/>
</dbReference>
<keyword evidence="4" id="KW-1185">Reference proteome</keyword>
<name>A0A9P5MPI2_9AGAM</name>
<feature type="region of interest" description="Disordered" evidence="1">
    <location>
        <begin position="146"/>
        <end position="177"/>
    </location>
</feature>
<gene>
    <name evidence="3" type="ORF">DFH94DRAFT_847400</name>
</gene>
<evidence type="ECO:0000259" key="2">
    <source>
        <dbReference type="Pfam" id="PF12756"/>
    </source>
</evidence>
<feature type="domain" description="ZN622/Rei1/Reh1 zinc finger C2H2-type" evidence="2">
    <location>
        <begin position="76"/>
        <end position="116"/>
    </location>
</feature>
<reference evidence="3" key="2">
    <citation type="journal article" date="2020" name="Nat. Commun.">
        <title>Large-scale genome sequencing of mycorrhizal fungi provides insights into the early evolution of symbiotic traits.</title>
        <authorList>
            <person name="Miyauchi S."/>
            <person name="Kiss E."/>
            <person name="Kuo A."/>
            <person name="Drula E."/>
            <person name="Kohler A."/>
            <person name="Sanchez-Garcia M."/>
            <person name="Morin E."/>
            <person name="Andreopoulos B."/>
            <person name="Barry K.W."/>
            <person name="Bonito G."/>
            <person name="Buee M."/>
            <person name="Carver A."/>
            <person name="Chen C."/>
            <person name="Cichocki N."/>
            <person name="Clum A."/>
            <person name="Culley D."/>
            <person name="Crous P.W."/>
            <person name="Fauchery L."/>
            <person name="Girlanda M."/>
            <person name="Hayes R.D."/>
            <person name="Keri Z."/>
            <person name="LaButti K."/>
            <person name="Lipzen A."/>
            <person name="Lombard V."/>
            <person name="Magnuson J."/>
            <person name="Maillard F."/>
            <person name="Murat C."/>
            <person name="Nolan M."/>
            <person name="Ohm R.A."/>
            <person name="Pangilinan J."/>
            <person name="Pereira M.F."/>
            <person name="Perotto S."/>
            <person name="Peter M."/>
            <person name="Pfister S."/>
            <person name="Riley R."/>
            <person name="Sitrit Y."/>
            <person name="Stielow J.B."/>
            <person name="Szollosi G."/>
            <person name="Zifcakova L."/>
            <person name="Stursova M."/>
            <person name="Spatafora J.W."/>
            <person name="Tedersoo L."/>
            <person name="Vaario L.M."/>
            <person name="Yamada A."/>
            <person name="Yan M."/>
            <person name="Wang P."/>
            <person name="Xu J."/>
            <person name="Bruns T."/>
            <person name="Baldrian P."/>
            <person name="Vilgalys R."/>
            <person name="Dunand C."/>
            <person name="Henrissat B."/>
            <person name="Grigoriev I.V."/>
            <person name="Hibbett D."/>
            <person name="Nagy L.G."/>
            <person name="Martin F.M."/>
        </authorList>
    </citation>
    <scope>NUCLEOTIDE SEQUENCE</scope>
    <source>
        <strain evidence="3">Prilba</strain>
    </source>
</reference>
<evidence type="ECO:0000313" key="3">
    <source>
        <dbReference type="EMBL" id="KAF8471429.1"/>
    </source>
</evidence>
<dbReference type="GO" id="GO:0042273">
    <property type="term" value="P:ribosomal large subunit biogenesis"/>
    <property type="evidence" value="ECO:0007669"/>
    <property type="project" value="TreeGrafter"/>
</dbReference>
<dbReference type="AlphaFoldDB" id="A0A9P5MPI2"/>